<keyword evidence="3" id="KW-1185">Reference proteome</keyword>
<organism evidence="2 3">
    <name type="scientific">Aureibacillus halotolerans</name>
    <dbReference type="NCBI Taxonomy" id="1508390"/>
    <lineage>
        <taxon>Bacteria</taxon>
        <taxon>Bacillati</taxon>
        <taxon>Bacillota</taxon>
        <taxon>Bacilli</taxon>
        <taxon>Bacillales</taxon>
        <taxon>Bacillaceae</taxon>
        <taxon>Aureibacillus</taxon>
    </lineage>
</organism>
<dbReference type="OrthoDB" id="2814527at2"/>
<dbReference type="AlphaFoldDB" id="A0A4V3D695"/>
<dbReference type="Proteomes" id="UP000295632">
    <property type="component" value="Unassembled WGS sequence"/>
</dbReference>
<feature type="transmembrane region" description="Helical" evidence="1">
    <location>
        <begin position="278"/>
        <end position="300"/>
    </location>
</feature>
<proteinExistence type="predicted"/>
<keyword evidence="1" id="KW-0812">Transmembrane</keyword>
<sequence>MPTHTNNENQKLLTTFQIHMSECGVPPWLQEKMFSVIEEDKRSMPIDEIFETLSTFGATTTTALPEQFYDEHWLQMVYNTRLEWVKEEIEFLEEVTYDSLVEHLEYIPPPVKAMSEQAQKAYIAVSSCLLNALCQIDTMSSAGKTSKYSKDSMQKNVYLAPMFPGLVGIFAVLLPFWSTDLFYIWLGVMGALIVWMFFAYLVKAHRDPSKHALLMVFHMDLAAFCCLLPFWRLVGSQTWVAMLLVVSYLFVMLLTHFNKRVVAKELFGRGGGRLKGRIFTFSFLIPSVLVGSILIFPHYYQDLFGYDKSTLVLSLGMLPFAYIMVVFFHCLWARVEDPQFDANKS</sequence>
<name>A0A4V3D695_9BACI</name>
<protein>
    <submittedName>
        <fullName evidence="2">Uncharacterized protein</fullName>
    </submittedName>
</protein>
<reference evidence="2 3" key="1">
    <citation type="submission" date="2019-03" db="EMBL/GenBank/DDBJ databases">
        <title>Genomic Encyclopedia of Type Strains, Phase IV (KMG-IV): sequencing the most valuable type-strain genomes for metagenomic binning, comparative biology and taxonomic classification.</title>
        <authorList>
            <person name="Goeker M."/>
        </authorList>
    </citation>
    <scope>NUCLEOTIDE SEQUENCE [LARGE SCALE GENOMIC DNA]</scope>
    <source>
        <strain evidence="2 3">DSM 28697</strain>
    </source>
</reference>
<gene>
    <name evidence="2" type="ORF">EV213_101469</name>
</gene>
<evidence type="ECO:0000256" key="1">
    <source>
        <dbReference type="SAM" id="Phobius"/>
    </source>
</evidence>
<feature type="transmembrane region" description="Helical" evidence="1">
    <location>
        <begin position="182"/>
        <end position="201"/>
    </location>
</feature>
<evidence type="ECO:0000313" key="3">
    <source>
        <dbReference type="Proteomes" id="UP000295632"/>
    </source>
</evidence>
<keyword evidence="1" id="KW-0472">Membrane</keyword>
<dbReference type="RefSeq" id="WP_133578848.1">
    <property type="nucleotide sequence ID" value="NZ_SNYJ01000001.1"/>
</dbReference>
<keyword evidence="1" id="KW-1133">Transmembrane helix</keyword>
<comment type="caution">
    <text evidence="2">The sequence shown here is derived from an EMBL/GenBank/DDBJ whole genome shotgun (WGS) entry which is preliminary data.</text>
</comment>
<feature type="transmembrane region" description="Helical" evidence="1">
    <location>
        <begin position="157"/>
        <end position="176"/>
    </location>
</feature>
<feature type="transmembrane region" description="Helical" evidence="1">
    <location>
        <begin position="239"/>
        <end position="257"/>
    </location>
</feature>
<feature type="transmembrane region" description="Helical" evidence="1">
    <location>
        <begin position="213"/>
        <end position="233"/>
    </location>
</feature>
<dbReference type="EMBL" id="SNYJ01000001">
    <property type="protein sequence ID" value="TDQ43037.1"/>
    <property type="molecule type" value="Genomic_DNA"/>
</dbReference>
<evidence type="ECO:0000313" key="2">
    <source>
        <dbReference type="EMBL" id="TDQ43037.1"/>
    </source>
</evidence>
<accession>A0A4V3D695</accession>
<feature type="transmembrane region" description="Helical" evidence="1">
    <location>
        <begin position="312"/>
        <end position="335"/>
    </location>
</feature>